<evidence type="ECO:0000259" key="9">
    <source>
        <dbReference type="Pfam" id="PF01757"/>
    </source>
</evidence>
<feature type="transmembrane region" description="Helical" evidence="8">
    <location>
        <begin position="385"/>
        <end position="407"/>
    </location>
</feature>
<comment type="subcellular location">
    <subcellularLocation>
        <location evidence="1">Cell membrane</location>
        <topology evidence="1">Multi-pass membrane protein</topology>
    </subcellularLocation>
</comment>
<dbReference type="PANTHER" id="PTHR23028:SF53">
    <property type="entry name" value="ACYL_TRANSF_3 DOMAIN-CONTAINING PROTEIN"/>
    <property type="match status" value="1"/>
</dbReference>
<dbReference type="InterPro" id="IPR036514">
    <property type="entry name" value="SGNH_hydro_sf"/>
</dbReference>
<evidence type="ECO:0000313" key="10">
    <source>
        <dbReference type="EMBL" id="CAB4529464.1"/>
    </source>
</evidence>
<keyword evidence="7" id="KW-0012">Acyltransferase</keyword>
<evidence type="ECO:0000256" key="7">
    <source>
        <dbReference type="ARBA" id="ARBA00023315"/>
    </source>
</evidence>
<dbReference type="Gene3D" id="3.40.50.1110">
    <property type="entry name" value="SGNH hydrolase"/>
    <property type="match status" value="1"/>
</dbReference>
<feature type="transmembrane region" description="Helical" evidence="8">
    <location>
        <begin position="37"/>
        <end position="58"/>
    </location>
</feature>
<sequence length="586" mass="64982">MTRSAKANLYIAPIDGLRAIAVIAVLLYHLGVKQIPGGFLGVDLFFAISGYVITRLILDSIETANALDLRQFYFARVRRLLPALLFVLLATLVAVALFAPDAIHRVISDLPYVLTGSNNWHLVALHQDYFQSAGRPPLLQHTWSLSVETQFYLVWPVVLYLIWRKFGKANIARIALLISFSSAVALFIFSLQADSASVGRISHIYFGTDTHSLGLFLGSALAVSWVPRNLTANITQRAQDFIDGIGLFGFFGLLCTFLFISESNPTAYKLAFPLAAIFSCASITSLVHPASRFAPLLSWKPLLWIGQRSYGIYLWHWIVFQMTRPSVDLAAGSALALDVARILLVLALSDISLRYIEIPFRRGKVQNWFRGMKYRTPIIRKRQQVFVSTVLGLVIVLTGGATATAYYRDSHAPQLKKSELTLIEKSVTKEGIWLTGDSIILGARYKLEQQYPLALVNARVGRQIDELISAVTSDQSQVTNNTVVMDVGNNNRISRESLIQLLNLVKNQPHVILINTSVPRGWKEENNQIIKEVSGLYSNVVLVDWADISSNHPEFFAPDGVHLNDNGSDVYVAAIVEALQSVGVTA</sequence>
<feature type="transmembrane region" description="Helical" evidence="8">
    <location>
        <begin position="7"/>
        <end position="31"/>
    </location>
</feature>
<reference evidence="10" key="1">
    <citation type="submission" date="2020-05" db="EMBL/GenBank/DDBJ databases">
        <authorList>
            <person name="Chiriac C."/>
            <person name="Salcher M."/>
            <person name="Ghai R."/>
            <person name="Kavagutti S V."/>
        </authorList>
    </citation>
    <scope>NUCLEOTIDE SEQUENCE</scope>
</reference>
<evidence type="ECO:0000256" key="4">
    <source>
        <dbReference type="ARBA" id="ARBA00022692"/>
    </source>
</evidence>
<dbReference type="InterPro" id="IPR002656">
    <property type="entry name" value="Acyl_transf_3_dom"/>
</dbReference>
<evidence type="ECO:0000256" key="1">
    <source>
        <dbReference type="ARBA" id="ARBA00004651"/>
    </source>
</evidence>
<feature type="transmembrane region" description="Helical" evidence="8">
    <location>
        <begin position="267"/>
        <end position="290"/>
    </location>
</feature>
<keyword evidence="5 8" id="KW-1133">Transmembrane helix</keyword>
<evidence type="ECO:0000256" key="6">
    <source>
        <dbReference type="ARBA" id="ARBA00023136"/>
    </source>
</evidence>
<keyword evidence="3" id="KW-0808">Transferase</keyword>
<gene>
    <name evidence="10" type="ORF">UFOPK1380_00046</name>
</gene>
<dbReference type="GO" id="GO:0016747">
    <property type="term" value="F:acyltransferase activity, transferring groups other than amino-acyl groups"/>
    <property type="evidence" value="ECO:0007669"/>
    <property type="project" value="InterPro"/>
</dbReference>
<feature type="domain" description="Acyltransferase 3" evidence="9">
    <location>
        <begin position="14"/>
        <end position="337"/>
    </location>
</feature>
<evidence type="ECO:0000256" key="5">
    <source>
        <dbReference type="ARBA" id="ARBA00022989"/>
    </source>
</evidence>
<dbReference type="Pfam" id="PF01757">
    <property type="entry name" value="Acyl_transf_3"/>
    <property type="match status" value="1"/>
</dbReference>
<keyword evidence="6 8" id="KW-0472">Membrane</keyword>
<feature type="transmembrane region" description="Helical" evidence="8">
    <location>
        <begin position="143"/>
        <end position="162"/>
    </location>
</feature>
<keyword evidence="2" id="KW-1003">Cell membrane</keyword>
<keyword evidence="4 8" id="KW-0812">Transmembrane</keyword>
<feature type="transmembrane region" description="Helical" evidence="8">
    <location>
        <begin position="79"/>
        <end position="99"/>
    </location>
</feature>
<dbReference type="PANTHER" id="PTHR23028">
    <property type="entry name" value="ACETYLTRANSFERASE"/>
    <property type="match status" value="1"/>
</dbReference>
<feature type="transmembrane region" description="Helical" evidence="8">
    <location>
        <begin position="242"/>
        <end position="261"/>
    </location>
</feature>
<evidence type="ECO:0000256" key="2">
    <source>
        <dbReference type="ARBA" id="ARBA00022475"/>
    </source>
</evidence>
<dbReference type="GO" id="GO:0009103">
    <property type="term" value="P:lipopolysaccharide biosynthetic process"/>
    <property type="evidence" value="ECO:0007669"/>
    <property type="project" value="TreeGrafter"/>
</dbReference>
<accession>A0A6J6ASI3</accession>
<dbReference type="AlphaFoldDB" id="A0A6J6ASI3"/>
<evidence type="ECO:0000256" key="3">
    <source>
        <dbReference type="ARBA" id="ARBA00022679"/>
    </source>
</evidence>
<evidence type="ECO:0000256" key="8">
    <source>
        <dbReference type="SAM" id="Phobius"/>
    </source>
</evidence>
<dbReference type="SUPFAM" id="SSF52266">
    <property type="entry name" value="SGNH hydrolase"/>
    <property type="match status" value="1"/>
</dbReference>
<name>A0A6J6ASI3_9ZZZZ</name>
<protein>
    <submittedName>
        <fullName evidence="10">Unannotated protein</fullName>
    </submittedName>
</protein>
<feature type="transmembrane region" description="Helical" evidence="8">
    <location>
        <begin position="174"/>
        <end position="193"/>
    </location>
</feature>
<dbReference type="InterPro" id="IPR050879">
    <property type="entry name" value="Acyltransferase_3"/>
</dbReference>
<dbReference type="GO" id="GO:0005886">
    <property type="term" value="C:plasma membrane"/>
    <property type="evidence" value="ECO:0007669"/>
    <property type="project" value="UniProtKB-SubCell"/>
</dbReference>
<proteinExistence type="predicted"/>
<dbReference type="EMBL" id="CAEZSC010000001">
    <property type="protein sequence ID" value="CAB4529464.1"/>
    <property type="molecule type" value="Genomic_DNA"/>
</dbReference>
<organism evidence="10">
    <name type="scientific">freshwater metagenome</name>
    <dbReference type="NCBI Taxonomy" id="449393"/>
    <lineage>
        <taxon>unclassified sequences</taxon>
        <taxon>metagenomes</taxon>
        <taxon>ecological metagenomes</taxon>
    </lineage>
</organism>